<dbReference type="Proteomes" id="UP001148662">
    <property type="component" value="Unassembled WGS sequence"/>
</dbReference>
<protein>
    <submittedName>
        <fullName evidence="1">Uncharacterized protein</fullName>
    </submittedName>
</protein>
<evidence type="ECO:0000313" key="2">
    <source>
        <dbReference type="Proteomes" id="UP001148662"/>
    </source>
</evidence>
<name>A0ACC1TED7_9APHY</name>
<proteinExistence type="predicted"/>
<keyword evidence="2" id="KW-1185">Reference proteome</keyword>
<reference evidence="1" key="1">
    <citation type="submission" date="2022-07" db="EMBL/GenBank/DDBJ databases">
        <title>Genome Sequence of Phlebia brevispora.</title>
        <authorList>
            <person name="Buettner E."/>
        </authorList>
    </citation>
    <scope>NUCLEOTIDE SEQUENCE</scope>
    <source>
        <strain evidence="1">MPL23</strain>
    </source>
</reference>
<comment type="caution">
    <text evidence="1">The sequence shown here is derived from an EMBL/GenBank/DDBJ whole genome shotgun (WGS) entry which is preliminary data.</text>
</comment>
<gene>
    <name evidence="1" type="ORF">NM688_g415</name>
</gene>
<dbReference type="EMBL" id="JANHOG010000032">
    <property type="protein sequence ID" value="KAJ3559330.1"/>
    <property type="molecule type" value="Genomic_DNA"/>
</dbReference>
<evidence type="ECO:0000313" key="1">
    <source>
        <dbReference type="EMBL" id="KAJ3559330.1"/>
    </source>
</evidence>
<sequence length="1865" mass="210976">MVRSALVVLLTTSFHLAMDQHIDAQVDYVNRYLTVVQILQCLGDHGVNFSLRVRRNKMRLLAAAFQAGHGRILLDAIHAHRAAQSTSASTTFESISSGSSTRSQGDAGRFMELPTEEEEKELYQAFYDATSNTALKFGVCAVCTQLRRIEEAAIQHIPLSNLPNRHLLISSGRHPADDTVQGYLLLPEACSGGDDPDVAVCTECIRQLTIPNRMKPPKLSLANKLWIGQVPLVLRRLHLTEQLLIALLYPRVFVVKLYPKTAKPGDPELLQSALRGNVTTYPLNIERIADMISGNLMPQPLSVLPQVLSITYVGSKGLSNNRLRSTFGVRRYCVADALQWMKQHNRKYYSAIVIDQERLRLLPEDDVPEEVMAVIRQTDDPDIAAKESATYVPDDTNDDESFGDDSDDANVIPMRSLGIIDTDLTELSTSDVSLKGLVNLWKEGKEGGYLVRYGNHPASDFRPREEDDVPLDHNFWEKAFPTLFPYGEGGLERDRPTDVPFMQHVHWLLHYHDRRFRTHPNFAFTVCSVQQRRQALSSARIAMKRRDFDVDSQLFHELKGDELERAAKEEEEGRPILNPIVKRFKQRVYGTASRVFGTDASRLQLRSQVWSTSICFGPATAWLTINPDESDPIAQVFIGEEIDLDAFVKTAGPDSQQRTRNIAHDGCAGAMFFDFIITTLLETLFGIRATRSRVHSEKGIFGHVKSYFGCVETQGRGTLHLHLLIWLEGSPSVGEWKQKLREPEFREKLRTFIRRNCRAFHPRLATPDQIASMVPEKEIGYNRPPNPHSPNYTAEADDLYVRVMRTKQVHVCTQTACLRYDRNGVERCKRHAPWPLSEEDVIFESGEWLPKRTYAYFNPHCPGISICLLCNNDSKLLTNAEDTQASTHYFTTYMTKKQERSYNASALLAKGLAFHRERDQYFDDLRNSNRLLLFRCANILNTEQELAAQLVFRYLLGKSETVRSHTYSPLQWGSFYNALVTEFPELKSSQIHTLLGRQPGPIVQDQDTGEPVDSEVLRFALSEADTLIIDSAVNDYRYRSEQLAAYSVLDYAWDTYEIPVNDDELPPQSDTRFHYLPVHSKYRTAMRVVRHTNHNHLPNFTGRFIPRSDDADQKELYSASILMLMCPWRNIRELKTNGGSWAQSLSDFMSVAPRPIHAIVDNLQHFYSCSDAVRRSQTKERLTKTDLTVLRQHGELGAHSSEDNNFSLLLDEDEDESIDIEELIKVAKRKQMREADRIHGQQAVLIGEIAGFFSQNSAQWTPSGRVAMGDDMRKLTVWKQAMSTAHQEPVHTVNHLLQPSSNATVEQLTDAALQPNILPDVEMAENALPPVDVTDLNTQQRLVYDIVTTHLDQHLAGDHPQQLCLIVYGEGGTGKSRVIQTITQYFKSRGQEHTLVKCAFTGVAASLINGKTYHSVFHISIRGGPLSDASRTALESELKEAGYIVIDEISMISSPMFAKGSRHGGGAKHGDFERFEATRPFGGLNVIILGDFHQFPPIGHVRKGLLWKQLSHTTETSSDETNGRILYEQFNRAVTLHEQKRIRDPEWHELLTHLRIGRIQPRHIRMLRSLIITHPDCPPTDFSKSPWNQAKLVTPRHAVRVQWNEAAVAKHCAQTGVQQFISVAKDSINGRPLTNFERLLVARKKGSHHGNSSKEGTKLPDEVRLAKGMKVMVTLNIHTDIDITNGARGEVVDIILQPEESASLDAQTVILSTPPAYVLVRLERTRLPALPGLEPSVIPIEPVSMKFPIQVGDAAQPNENVHTRTVTRNQLPMTEAYAFTDICAQGQSIDYVIVDISRPPSGRLTLFNIYVALSRSSGRDTIRLLRDFDERPFLEPLDPDLLREDDRIEELSEETVRWWNMVKSK</sequence>
<organism evidence="1 2">
    <name type="scientific">Phlebia brevispora</name>
    <dbReference type="NCBI Taxonomy" id="194682"/>
    <lineage>
        <taxon>Eukaryota</taxon>
        <taxon>Fungi</taxon>
        <taxon>Dikarya</taxon>
        <taxon>Basidiomycota</taxon>
        <taxon>Agaricomycotina</taxon>
        <taxon>Agaricomycetes</taxon>
        <taxon>Polyporales</taxon>
        <taxon>Meruliaceae</taxon>
        <taxon>Phlebia</taxon>
    </lineage>
</organism>
<accession>A0ACC1TED7</accession>